<reference evidence="1 2" key="1">
    <citation type="submission" date="2016-01" db="EMBL/GenBank/DDBJ databases">
        <title>Draft Genome Sequences of Seven Thermophilic Sporeformers Isolated from Foods.</title>
        <authorList>
            <person name="Berendsen E.M."/>
            <person name="Wells-Bennik M.H."/>
            <person name="Krawcyk A.O."/>
            <person name="De Jong A."/>
            <person name="Holsappel S."/>
            <person name="Eijlander R.T."/>
            <person name="Kuipers O.P."/>
        </authorList>
    </citation>
    <scope>NUCLEOTIDE SEQUENCE [LARGE SCALE GENOMIC DNA]</scope>
    <source>
        <strain evidence="1 2">B4110</strain>
    </source>
</reference>
<organism evidence="1 2">
    <name type="scientific">Parageobacillus toebii</name>
    <dbReference type="NCBI Taxonomy" id="153151"/>
    <lineage>
        <taxon>Bacteria</taxon>
        <taxon>Bacillati</taxon>
        <taxon>Bacillota</taxon>
        <taxon>Bacilli</taxon>
        <taxon>Bacillales</taxon>
        <taxon>Anoxybacillaceae</taxon>
        <taxon>Parageobacillus</taxon>
    </lineage>
</organism>
<dbReference type="EMBL" id="LQYW01000010">
    <property type="protein sequence ID" value="KYD32626.1"/>
    <property type="molecule type" value="Genomic_DNA"/>
</dbReference>
<accession>A0A150N7J5</accession>
<name>A0A150N7J5_9BACL</name>
<dbReference type="Proteomes" id="UP000075324">
    <property type="component" value="Unassembled WGS sequence"/>
</dbReference>
<dbReference type="PATRIC" id="fig|153151.4.peg.232"/>
<evidence type="ECO:0000313" key="1">
    <source>
        <dbReference type="EMBL" id="KYD32626.1"/>
    </source>
</evidence>
<comment type="caution">
    <text evidence="1">The sequence shown here is derived from an EMBL/GenBank/DDBJ whole genome shotgun (WGS) entry which is preliminary data.</text>
</comment>
<protein>
    <submittedName>
        <fullName evidence="1">Uncharacterized protein</fullName>
    </submittedName>
</protein>
<gene>
    <name evidence="1" type="ORF">B4110_1511</name>
</gene>
<proteinExistence type="predicted"/>
<sequence length="37" mass="4260">MLKRGLLMILELASFYKVILLCEVKEPEQKKAKILIG</sequence>
<evidence type="ECO:0000313" key="2">
    <source>
        <dbReference type="Proteomes" id="UP000075324"/>
    </source>
</evidence>
<dbReference type="AlphaFoldDB" id="A0A150N7J5"/>